<evidence type="ECO:0000256" key="7">
    <source>
        <dbReference type="SAM" id="Phobius"/>
    </source>
</evidence>
<dbReference type="Gene3D" id="1.10.287.130">
    <property type="match status" value="1"/>
</dbReference>
<dbReference type="InterPro" id="IPR004358">
    <property type="entry name" value="Sig_transdc_His_kin-like_C"/>
</dbReference>
<reference evidence="10 11" key="1">
    <citation type="submission" date="2018-01" db="EMBL/GenBank/DDBJ databases">
        <title>Genomic Sequence of Chromobacterium MWU13-2610 from wild cranberry bogs within the Cape Cod National Seashore.</title>
        <authorList>
            <person name="O'Hara-Hanley K."/>
            <person name="Soby S."/>
            <person name="Harrison A."/>
        </authorList>
    </citation>
    <scope>NUCLEOTIDE SEQUENCE [LARGE SCALE GENOMIC DNA]</scope>
    <source>
        <strain evidence="10 11">MWU13-2610</strain>
    </source>
</reference>
<dbReference type="PANTHER" id="PTHR43047:SF72">
    <property type="entry name" value="OSMOSENSING HISTIDINE PROTEIN KINASE SLN1"/>
    <property type="match status" value="1"/>
</dbReference>
<keyword evidence="7" id="KW-0472">Membrane</keyword>
<gene>
    <name evidence="10" type="ORF">C2134_02230</name>
</gene>
<dbReference type="Gene3D" id="3.40.50.2300">
    <property type="match status" value="1"/>
</dbReference>
<dbReference type="GO" id="GO:0009927">
    <property type="term" value="F:histidine phosphotransfer kinase activity"/>
    <property type="evidence" value="ECO:0007669"/>
    <property type="project" value="TreeGrafter"/>
</dbReference>
<evidence type="ECO:0000256" key="4">
    <source>
        <dbReference type="ARBA" id="ARBA00022679"/>
    </source>
</evidence>
<dbReference type="EMBL" id="PPTF01000010">
    <property type="protein sequence ID" value="POB00237.1"/>
    <property type="molecule type" value="Genomic_DNA"/>
</dbReference>
<dbReference type="InterPro" id="IPR036890">
    <property type="entry name" value="HATPase_C_sf"/>
</dbReference>
<dbReference type="InterPro" id="IPR003594">
    <property type="entry name" value="HATPase_dom"/>
</dbReference>
<comment type="catalytic activity">
    <reaction evidence="1">
        <text>ATP + protein L-histidine = ADP + protein N-phospho-L-histidine.</text>
        <dbReference type="EC" id="2.7.13.3"/>
    </reaction>
</comment>
<dbReference type="Pfam" id="PF02518">
    <property type="entry name" value="HATPase_c"/>
    <property type="match status" value="1"/>
</dbReference>
<keyword evidence="3 6" id="KW-0597">Phosphoprotein</keyword>
<evidence type="ECO:0000313" key="11">
    <source>
        <dbReference type="Proteomes" id="UP000236416"/>
    </source>
</evidence>
<evidence type="ECO:0000259" key="8">
    <source>
        <dbReference type="PROSITE" id="PS50109"/>
    </source>
</evidence>
<dbReference type="PROSITE" id="PS50109">
    <property type="entry name" value="HIS_KIN"/>
    <property type="match status" value="1"/>
</dbReference>
<dbReference type="SUPFAM" id="SSF55874">
    <property type="entry name" value="ATPase domain of HSP90 chaperone/DNA topoisomerase II/histidine kinase"/>
    <property type="match status" value="1"/>
</dbReference>
<dbReference type="EC" id="2.7.13.3" evidence="2"/>
<name>A0A2K4MT00_9NEIS</name>
<evidence type="ECO:0000256" key="1">
    <source>
        <dbReference type="ARBA" id="ARBA00000085"/>
    </source>
</evidence>
<dbReference type="Pfam" id="PF00072">
    <property type="entry name" value="Response_reg"/>
    <property type="match status" value="1"/>
</dbReference>
<evidence type="ECO:0000256" key="3">
    <source>
        <dbReference type="ARBA" id="ARBA00022553"/>
    </source>
</evidence>
<dbReference type="PROSITE" id="PS50110">
    <property type="entry name" value="RESPONSE_REGULATORY"/>
    <property type="match status" value="1"/>
</dbReference>
<protein>
    <recommendedName>
        <fullName evidence="2">histidine kinase</fullName>
        <ecNumber evidence="2">2.7.13.3</ecNumber>
    </recommendedName>
</protein>
<dbReference type="InterPro" id="IPR001789">
    <property type="entry name" value="Sig_transdc_resp-reg_receiver"/>
</dbReference>
<feature type="transmembrane region" description="Helical" evidence="7">
    <location>
        <begin position="185"/>
        <end position="205"/>
    </location>
</feature>
<organism evidence="10 11">
    <name type="scientific">Chromobacterium sinusclupearum</name>
    <dbReference type="NCBI Taxonomy" id="2077146"/>
    <lineage>
        <taxon>Bacteria</taxon>
        <taxon>Pseudomonadati</taxon>
        <taxon>Pseudomonadota</taxon>
        <taxon>Betaproteobacteria</taxon>
        <taxon>Neisseriales</taxon>
        <taxon>Chromobacteriaceae</taxon>
        <taxon>Chromobacterium</taxon>
    </lineage>
</organism>
<evidence type="ECO:0000256" key="2">
    <source>
        <dbReference type="ARBA" id="ARBA00012438"/>
    </source>
</evidence>
<keyword evidence="5" id="KW-0418">Kinase</keyword>
<feature type="domain" description="Histidine kinase" evidence="8">
    <location>
        <begin position="244"/>
        <end position="461"/>
    </location>
</feature>
<dbReference type="Proteomes" id="UP000236416">
    <property type="component" value="Unassembled WGS sequence"/>
</dbReference>
<dbReference type="SUPFAM" id="SSF52172">
    <property type="entry name" value="CheY-like"/>
    <property type="match status" value="1"/>
</dbReference>
<accession>A0A2K4MT00</accession>
<feature type="domain" description="Response regulatory" evidence="9">
    <location>
        <begin position="469"/>
        <end position="582"/>
    </location>
</feature>
<evidence type="ECO:0000313" key="10">
    <source>
        <dbReference type="EMBL" id="POB00237.1"/>
    </source>
</evidence>
<dbReference type="InterPro" id="IPR011006">
    <property type="entry name" value="CheY-like_superfamily"/>
</dbReference>
<dbReference type="GO" id="GO:0000155">
    <property type="term" value="F:phosphorelay sensor kinase activity"/>
    <property type="evidence" value="ECO:0007669"/>
    <property type="project" value="InterPro"/>
</dbReference>
<sequence length="582" mass="64409">MPTSRPSPEENMGRRFRAAWKGASPSMLMLLFVVASGIYLATERFVAARALPPHGDDLYWSVAQLQVELERSRAELERLRAGEIDASQAQTRLAIAQSRTLDFLLPSPVSRQLGGINGFAALTEQLQRFFHDERVRHPQPADAAALVAAIDQLRPTLAEFAVQSRVAEVGAREARNREQERNQHLMSLWFALWVAICIVILGLLYRYQNARRDVASHQALLEQERAAHQATVAAELDRTTFLATISHEIRSPLQTMQVCVELIEPQIASGSKTYAALSRLKSSMAHLMTQVRDIMDISAIHNMQFRLQPEDVDLAQILHEAIDAYRVQLEGKGLQLSVALEDLPPLARLDGCRLRQIVGNLISNAIRYTDHGAVTVAARVETADGLSVLEVRVADTGIGVPADLQSRIFQPFFQGRQRRPGSSGLGLAIVKELVRLLGGEIALRSEEGRGSEFSVRLPIQLTLAASDKTILLVDDDPNIREPFADCLALDGYAVTTAATAAEACRRLREQAFGVVLLDMQLGADSGYDVASKARDGLNRAARLIAMTAYPEEYSDPRAAWFDERLEKPFDLSRLRASLRQRG</sequence>
<dbReference type="SMART" id="SM00388">
    <property type="entry name" value="HisKA"/>
    <property type="match status" value="1"/>
</dbReference>
<keyword evidence="4" id="KW-0808">Transferase</keyword>
<dbReference type="SMART" id="SM00448">
    <property type="entry name" value="REC"/>
    <property type="match status" value="1"/>
</dbReference>
<dbReference type="PANTHER" id="PTHR43047">
    <property type="entry name" value="TWO-COMPONENT HISTIDINE PROTEIN KINASE"/>
    <property type="match status" value="1"/>
</dbReference>
<feature type="transmembrane region" description="Helical" evidence="7">
    <location>
        <begin position="20"/>
        <end position="41"/>
    </location>
</feature>
<keyword evidence="7" id="KW-0812">Transmembrane</keyword>
<dbReference type="PRINTS" id="PR00344">
    <property type="entry name" value="BCTRLSENSOR"/>
</dbReference>
<dbReference type="Pfam" id="PF00512">
    <property type="entry name" value="HisKA"/>
    <property type="match status" value="1"/>
</dbReference>
<dbReference type="InterPro" id="IPR036097">
    <property type="entry name" value="HisK_dim/P_sf"/>
</dbReference>
<dbReference type="InterPro" id="IPR003661">
    <property type="entry name" value="HisK_dim/P_dom"/>
</dbReference>
<dbReference type="CDD" id="cd16922">
    <property type="entry name" value="HATPase_EvgS-ArcB-TorS-like"/>
    <property type="match status" value="1"/>
</dbReference>
<keyword evidence="11" id="KW-1185">Reference proteome</keyword>
<feature type="modified residue" description="4-aspartylphosphate" evidence="6">
    <location>
        <position position="518"/>
    </location>
</feature>
<evidence type="ECO:0000256" key="6">
    <source>
        <dbReference type="PROSITE-ProRule" id="PRU00169"/>
    </source>
</evidence>
<evidence type="ECO:0000256" key="5">
    <source>
        <dbReference type="ARBA" id="ARBA00022777"/>
    </source>
</evidence>
<dbReference type="Gene3D" id="3.30.565.10">
    <property type="entry name" value="Histidine kinase-like ATPase, C-terminal domain"/>
    <property type="match status" value="1"/>
</dbReference>
<evidence type="ECO:0000259" key="9">
    <source>
        <dbReference type="PROSITE" id="PS50110"/>
    </source>
</evidence>
<dbReference type="SUPFAM" id="SSF47384">
    <property type="entry name" value="Homodimeric domain of signal transducing histidine kinase"/>
    <property type="match status" value="1"/>
</dbReference>
<proteinExistence type="predicted"/>
<dbReference type="SMART" id="SM00387">
    <property type="entry name" value="HATPase_c"/>
    <property type="match status" value="1"/>
</dbReference>
<dbReference type="GO" id="GO:0005886">
    <property type="term" value="C:plasma membrane"/>
    <property type="evidence" value="ECO:0007669"/>
    <property type="project" value="TreeGrafter"/>
</dbReference>
<comment type="caution">
    <text evidence="10">The sequence shown here is derived from an EMBL/GenBank/DDBJ whole genome shotgun (WGS) entry which is preliminary data.</text>
</comment>
<keyword evidence="7" id="KW-1133">Transmembrane helix</keyword>
<dbReference type="InterPro" id="IPR005467">
    <property type="entry name" value="His_kinase_dom"/>
</dbReference>
<dbReference type="AlphaFoldDB" id="A0A2K4MT00"/>
<dbReference type="CDD" id="cd00082">
    <property type="entry name" value="HisKA"/>
    <property type="match status" value="1"/>
</dbReference>